<comment type="caution">
    <text evidence="3">The sequence shown here is derived from an EMBL/GenBank/DDBJ whole genome shotgun (WGS) entry which is preliminary data.</text>
</comment>
<name>A0ABP8I6L4_9GAMM</name>
<dbReference type="EMBL" id="BAABFU010000003">
    <property type="protein sequence ID" value="GAA4352482.1"/>
    <property type="molecule type" value="Genomic_DNA"/>
</dbReference>
<gene>
    <name evidence="3" type="ORF">GCM10023150_20140</name>
</gene>
<dbReference type="NCBIfam" id="TIGR03382">
    <property type="entry name" value="GC_trans_RRR"/>
    <property type="match status" value="1"/>
</dbReference>
<feature type="chain" id="PRO_5046886878" description="DUF3466 family protein" evidence="2">
    <location>
        <begin position="24"/>
        <end position="419"/>
    </location>
</feature>
<feature type="region of interest" description="Disordered" evidence="1">
    <location>
        <begin position="379"/>
        <end position="398"/>
    </location>
</feature>
<proteinExistence type="predicted"/>
<protein>
    <recommendedName>
        <fullName evidence="5">DUF3466 family protein</fullName>
    </recommendedName>
</protein>
<keyword evidence="2" id="KW-0732">Signal</keyword>
<dbReference type="NCBIfam" id="TIGR02913">
    <property type="entry name" value="HAF_rpt"/>
    <property type="match status" value="1"/>
</dbReference>
<dbReference type="Proteomes" id="UP001501294">
    <property type="component" value="Unassembled WGS sequence"/>
</dbReference>
<evidence type="ECO:0000313" key="3">
    <source>
        <dbReference type="EMBL" id="GAA4352482.1"/>
    </source>
</evidence>
<dbReference type="InterPro" id="IPR022562">
    <property type="entry name" value="DUF3466"/>
</dbReference>
<dbReference type="RefSeq" id="WP_223579529.1">
    <property type="nucleotide sequence ID" value="NZ_BAABFU010000003.1"/>
</dbReference>
<feature type="signal peptide" evidence="2">
    <location>
        <begin position="1"/>
        <end position="23"/>
    </location>
</feature>
<sequence>MKFKMTKTLLALSISAMTSASLAAPYEVVDLGGLGGTMSVAFDVNQAGQVVGYASVPSEENEGQFFAHAALFDESGNTDLGVYPEGTISQAVGINDAMTAVGFSNKITESTSDGSSTIVSDVYATIFEMGNLIELPSQENVDNTRAFGINNNNQIFLVGRIDLNPDDELSGTDRGFIYDRNTDTYSMVTPFTDDISKRSYITGINDNGRITGFTDFDISDSETTIKSYIASVDDIETLEEIPSIDNRAIFAQGINMNDEVVGSIYISGTRDLREAFYINMSAGDSEITTLGFIDPRFNDSRARDINNMGQVVGKALVSVPTLDEYAAFIHEDGEMKDLNTLISCDSGWKLTEATAINDSGQIVGFGSFEGEVRAFRLDPTGEPVEDCGTEEPGPSDGGGSLPVALVAILAALGLRRRLS</sequence>
<keyword evidence="4" id="KW-1185">Reference proteome</keyword>
<dbReference type="InterPro" id="IPR014262">
    <property type="entry name" value="HAF_rpt"/>
</dbReference>
<reference evidence="4" key="1">
    <citation type="journal article" date="2019" name="Int. J. Syst. Evol. Microbiol.">
        <title>The Global Catalogue of Microorganisms (GCM) 10K type strain sequencing project: providing services to taxonomists for standard genome sequencing and annotation.</title>
        <authorList>
            <consortium name="The Broad Institute Genomics Platform"/>
            <consortium name="The Broad Institute Genome Sequencing Center for Infectious Disease"/>
            <person name="Wu L."/>
            <person name="Ma J."/>
        </authorList>
    </citation>
    <scope>NUCLEOTIDE SEQUENCE [LARGE SCALE GENOMIC DNA]</scope>
    <source>
        <strain evidence="4">JCM 17727</strain>
    </source>
</reference>
<evidence type="ECO:0008006" key="5">
    <source>
        <dbReference type="Google" id="ProtNLM"/>
    </source>
</evidence>
<dbReference type="InterPro" id="IPR017756">
    <property type="entry name" value="TM_Gly-Cys-Arg_CS"/>
</dbReference>
<dbReference type="Pfam" id="PF11949">
    <property type="entry name" value="DUF3466"/>
    <property type="match status" value="2"/>
</dbReference>
<evidence type="ECO:0000256" key="2">
    <source>
        <dbReference type="SAM" id="SignalP"/>
    </source>
</evidence>
<accession>A0ABP8I6L4</accession>
<organism evidence="3 4">
    <name type="scientific">Kangiella taiwanensis</name>
    <dbReference type="NCBI Taxonomy" id="1079179"/>
    <lineage>
        <taxon>Bacteria</taxon>
        <taxon>Pseudomonadati</taxon>
        <taxon>Pseudomonadota</taxon>
        <taxon>Gammaproteobacteria</taxon>
        <taxon>Kangiellales</taxon>
        <taxon>Kangiellaceae</taxon>
        <taxon>Kangiella</taxon>
    </lineage>
</organism>
<evidence type="ECO:0000256" key="1">
    <source>
        <dbReference type="SAM" id="MobiDB-lite"/>
    </source>
</evidence>
<evidence type="ECO:0000313" key="4">
    <source>
        <dbReference type="Proteomes" id="UP001501294"/>
    </source>
</evidence>